<dbReference type="Pfam" id="PF10025">
    <property type="entry name" value="DUF2267"/>
    <property type="match status" value="1"/>
</dbReference>
<dbReference type="InterPro" id="IPR038282">
    <property type="entry name" value="DUF2267_sf"/>
</dbReference>
<dbReference type="InterPro" id="IPR018727">
    <property type="entry name" value="DUF2267"/>
</dbReference>
<dbReference type="Gene3D" id="1.10.490.110">
    <property type="entry name" value="Uncharacterized conserved protein DUF2267"/>
    <property type="match status" value="1"/>
</dbReference>
<comment type="caution">
    <text evidence="1">The sequence shown here is derived from an EMBL/GenBank/DDBJ whole genome shotgun (WGS) entry which is preliminary data.</text>
</comment>
<proteinExistence type="predicted"/>
<dbReference type="AlphaFoldDB" id="A0A953J6T3"/>
<protein>
    <submittedName>
        <fullName evidence="1">DUF2267 domain-containing protein</fullName>
    </submittedName>
</protein>
<reference evidence="1" key="1">
    <citation type="journal article" date="2021" name="bioRxiv">
        <title>Unraveling nitrogen, sulfur and carbon metabolic pathways and microbial community transcriptional responses to substrate deprivation and toxicity stresses in a bioreactor mimicking anoxic brackish coastal sediment conditions.</title>
        <authorList>
            <person name="Martins P.D."/>
            <person name="Echeveste M.J."/>
            <person name="Arshad A."/>
            <person name="Kurth J."/>
            <person name="Ouboter H."/>
            <person name="Jetten M.S.M."/>
            <person name="Welte C.U."/>
        </authorList>
    </citation>
    <scope>NUCLEOTIDE SEQUENCE</scope>
    <source>
        <strain evidence="1">MAG_39</strain>
    </source>
</reference>
<reference evidence="1" key="2">
    <citation type="submission" date="2021-08" db="EMBL/GenBank/DDBJ databases">
        <authorList>
            <person name="Dalcin Martins P."/>
        </authorList>
    </citation>
    <scope>NUCLEOTIDE SEQUENCE</scope>
    <source>
        <strain evidence="1">MAG_39</strain>
    </source>
</reference>
<dbReference type="EMBL" id="JAIOIV010000110">
    <property type="protein sequence ID" value="MBZ0157331.1"/>
    <property type="molecule type" value="Genomic_DNA"/>
</dbReference>
<dbReference type="Proteomes" id="UP000705867">
    <property type="component" value="Unassembled WGS sequence"/>
</dbReference>
<accession>A0A953J6T3</accession>
<sequence length="141" mass="16303">MSVATVDVFDTAVQKANRWLKEIMEELHWEDKHKAYLALRATLHTLRDRLTTEEAVHLGAQLPLVIRGLYFEGWKPGVKGEKKRDKEEFLSKIDESFSADPDIDPEEVARAIFRFLSRKISEGEVEDIKSILPDELRGLWP</sequence>
<gene>
    <name evidence="1" type="ORF">K8I29_14115</name>
</gene>
<evidence type="ECO:0000313" key="2">
    <source>
        <dbReference type="Proteomes" id="UP000705867"/>
    </source>
</evidence>
<organism evidence="1 2">
    <name type="scientific">Candidatus Nitrobium versatile</name>
    <dbReference type="NCBI Taxonomy" id="2884831"/>
    <lineage>
        <taxon>Bacteria</taxon>
        <taxon>Pseudomonadati</taxon>
        <taxon>Nitrospirota</taxon>
        <taxon>Nitrospiria</taxon>
        <taxon>Nitrospirales</taxon>
        <taxon>Nitrospiraceae</taxon>
        <taxon>Candidatus Nitrobium</taxon>
    </lineage>
</organism>
<name>A0A953J6T3_9BACT</name>
<evidence type="ECO:0000313" key="1">
    <source>
        <dbReference type="EMBL" id="MBZ0157331.1"/>
    </source>
</evidence>